<dbReference type="STRING" id="1120975.SAMN02746064_00488"/>
<sequence length="352" mass="38756">MRVSFFITMKEGKEMIVVVRADAPQSEVEKLKENLIKRGMEINFSKGVDHIVMGLIGDTRSVDLDSIASNEIVEKVLRVQEPYKKANRLFHPEDSVFEVDGRKIGGSAFSVIAGPCSVESEEQVISVAKSVKASGASFLRGGAFKPRTSPYSFQGMGLDGLELLKLARKETGLPIVSEIMSTDVLDAFVEDVDIIQVGARSMQNFVLLKELGKCNKPVMIKRGLAATIEEWIMSAEYVMKEGNDRVILCERGIRTFETFTRNTLDLSAIPAVKKKSHLPVFVDPSHSTGMWWMVEPMAKAALAAGADGLMIEVHNSPEDALCDGAQSLKPEKFDQLMKVLKKYAQIEGKVIG</sequence>
<dbReference type="EMBL" id="FQTU01000002">
    <property type="protein sequence ID" value="SHE43655.1"/>
    <property type="molecule type" value="Genomic_DNA"/>
</dbReference>
<reference evidence="4 5" key="1">
    <citation type="submission" date="2016-11" db="EMBL/GenBank/DDBJ databases">
        <authorList>
            <person name="Jaros S."/>
            <person name="Januszkiewicz K."/>
            <person name="Wedrychowicz H."/>
        </authorList>
    </citation>
    <scope>NUCLEOTIDE SEQUENCE [LARGE SCALE GENOMIC DNA]</scope>
    <source>
        <strain evidence="4 5">DSM 14828</strain>
    </source>
</reference>
<dbReference type="NCBIfam" id="NF006421">
    <property type="entry name" value="PRK08673.1"/>
    <property type="match status" value="1"/>
</dbReference>
<evidence type="ECO:0000256" key="1">
    <source>
        <dbReference type="ARBA" id="ARBA00022679"/>
    </source>
</evidence>
<dbReference type="InterPro" id="IPR041071">
    <property type="entry name" value="DAHP_snth_FXD"/>
</dbReference>
<dbReference type="InterPro" id="IPR013785">
    <property type="entry name" value="Aldolase_TIM"/>
</dbReference>
<dbReference type="NCBIfam" id="TIGR01361">
    <property type="entry name" value="DAHP_synth_Bsub"/>
    <property type="match status" value="1"/>
</dbReference>
<dbReference type="PANTHER" id="PTHR43018:SF2">
    <property type="entry name" value="PHOSPHO-2-DEHYDRO-3-DEOXYHEPTONATE ALDOLASE"/>
    <property type="match status" value="1"/>
</dbReference>
<accession>A0A1M4TGX5</accession>
<gene>
    <name evidence="4" type="ORF">SAMN02746064_00488</name>
</gene>
<dbReference type="SUPFAM" id="SSF51569">
    <property type="entry name" value="Aldolase"/>
    <property type="match status" value="1"/>
</dbReference>
<dbReference type="Gene3D" id="3.20.20.70">
    <property type="entry name" value="Aldolase class I"/>
    <property type="match status" value="1"/>
</dbReference>
<evidence type="ECO:0000313" key="5">
    <source>
        <dbReference type="Proteomes" id="UP000184251"/>
    </source>
</evidence>
<evidence type="ECO:0000259" key="3">
    <source>
        <dbReference type="Pfam" id="PF18152"/>
    </source>
</evidence>
<dbReference type="InterPro" id="IPR006268">
    <property type="entry name" value="DAHP_syn_2"/>
</dbReference>
<dbReference type="InterPro" id="IPR052899">
    <property type="entry name" value="Class-I_DAHP_synthase"/>
</dbReference>
<evidence type="ECO:0000259" key="2">
    <source>
        <dbReference type="Pfam" id="PF00793"/>
    </source>
</evidence>
<dbReference type="Proteomes" id="UP000184251">
    <property type="component" value="Unassembled WGS sequence"/>
</dbReference>
<keyword evidence="5" id="KW-1185">Reference proteome</keyword>
<name>A0A1M4TGX5_9FIRM</name>
<feature type="domain" description="DAHP synthase ferredoxin-like" evidence="3">
    <location>
        <begin position="15"/>
        <end position="81"/>
    </location>
</feature>
<organism evidence="4 5">
    <name type="scientific">Alkalibacter saccharofermentans DSM 14828</name>
    <dbReference type="NCBI Taxonomy" id="1120975"/>
    <lineage>
        <taxon>Bacteria</taxon>
        <taxon>Bacillati</taxon>
        <taxon>Bacillota</taxon>
        <taxon>Clostridia</taxon>
        <taxon>Eubacteriales</taxon>
        <taxon>Eubacteriaceae</taxon>
        <taxon>Alkalibacter</taxon>
    </lineage>
</organism>
<protein>
    <submittedName>
        <fullName evidence="4">3-deoxy-D-arabinoheptulosonate-7-phosphate synthase</fullName>
    </submittedName>
</protein>
<keyword evidence="1" id="KW-0808">Transferase</keyword>
<dbReference type="InterPro" id="IPR006218">
    <property type="entry name" value="DAHP1/KDSA"/>
</dbReference>
<dbReference type="PANTHER" id="PTHR43018">
    <property type="entry name" value="PHOSPHO-2-DEHYDRO-3-DEOXYHEPTONATE ALDOLASE"/>
    <property type="match status" value="1"/>
</dbReference>
<feature type="domain" description="DAHP synthetase I/KDSA" evidence="2">
    <location>
        <begin position="105"/>
        <end position="344"/>
    </location>
</feature>
<evidence type="ECO:0000313" key="4">
    <source>
        <dbReference type="EMBL" id="SHE43655.1"/>
    </source>
</evidence>
<proteinExistence type="predicted"/>
<dbReference type="Pfam" id="PF00793">
    <property type="entry name" value="DAHP_synth_1"/>
    <property type="match status" value="1"/>
</dbReference>
<dbReference type="GO" id="GO:0009073">
    <property type="term" value="P:aromatic amino acid family biosynthetic process"/>
    <property type="evidence" value="ECO:0007669"/>
    <property type="project" value="InterPro"/>
</dbReference>
<dbReference type="AlphaFoldDB" id="A0A1M4TGX5"/>
<dbReference type="GO" id="GO:0016740">
    <property type="term" value="F:transferase activity"/>
    <property type="evidence" value="ECO:0007669"/>
    <property type="project" value="UniProtKB-KW"/>
</dbReference>
<dbReference type="NCBIfam" id="NF009239">
    <property type="entry name" value="PRK12595.1"/>
    <property type="match status" value="1"/>
</dbReference>
<dbReference type="GO" id="GO:0016832">
    <property type="term" value="F:aldehyde-lyase activity"/>
    <property type="evidence" value="ECO:0007669"/>
    <property type="project" value="InterPro"/>
</dbReference>
<dbReference type="Gene3D" id="3.30.70.1140">
    <property type="entry name" value="Phospho-2-dehydro-3-deoxyheptonate aldolase, domain 1"/>
    <property type="match status" value="1"/>
</dbReference>
<dbReference type="Pfam" id="PF18152">
    <property type="entry name" value="DAHP_snth_FXD"/>
    <property type="match status" value="1"/>
</dbReference>